<dbReference type="AlphaFoldDB" id="A0A5J4LHS1"/>
<feature type="region of interest" description="Disordered" evidence="1">
    <location>
        <begin position="19"/>
        <end position="86"/>
    </location>
</feature>
<dbReference type="EMBL" id="BLAG01000010">
    <property type="protein sequence ID" value="GES31461.1"/>
    <property type="molecule type" value="Genomic_DNA"/>
</dbReference>
<name>A0A5J4LHS1_9ACTN</name>
<reference evidence="2 3" key="1">
    <citation type="submission" date="2019-10" db="EMBL/GenBank/DDBJ databases">
        <title>Whole genome shotgun sequence of Streptomyces angustmyceticus NBRC 3934.</title>
        <authorList>
            <person name="Hosoyama A."/>
            <person name="Ichikawa N."/>
            <person name="Kimura A."/>
            <person name="Kitahashi Y."/>
            <person name="Komaki H."/>
            <person name="Uohara A."/>
        </authorList>
    </citation>
    <scope>NUCLEOTIDE SEQUENCE [LARGE SCALE GENOMIC DNA]</scope>
    <source>
        <strain evidence="2 3">NBRC 3934</strain>
    </source>
</reference>
<protein>
    <submittedName>
        <fullName evidence="2">Uncharacterized protein</fullName>
    </submittedName>
</protein>
<sequence>MVPREFILRGFRMPTAETVAPAARDAQRVAERPRQATGQKAHFGRGGPVLAEESAGVPQQDLGGGELGALDGVRLPGDRAVPSESR</sequence>
<feature type="compositionally biased region" description="Basic and acidic residues" evidence="1">
    <location>
        <begin position="25"/>
        <end position="34"/>
    </location>
</feature>
<gene>
    <name evidence="2" type="ORF">San01_39480</name>
</gene>
<dbReference type="Proteomes" id="UP000325598">
    <property type="component" value="Unassembled WGS sequence"/>
</dbReference>
<evidence type="ECO:0000313" key="3">
    <source>
        <dbReference type="Proteomes" id="UP000325598"/>
    </source>
</evidence>
<evidence type="ECO:0000313" key="2">
    <source>
        <dbReference type="EMBL" id="GES31461.1"/>
    </source>
</evidence>
<organism evidence="2 3">
    <name type="scientific">Streptomyces angustmyceticus</name>
    <dbReference type="NCBI Taxonomy" id="285578"/>
    <lineage>
        <taxon>Bacteria</taxon>
        <taxon>Bacillati</taxon>
        <taxon>Actinomycetota</taxon>
        <taxon>Actinomycetes</taxon>
        <taxon>Kitasatosporales</taxon>
        <taxon>Streptomycetaceae</taxon>
        <taxon>Streptomyces</taxon>
    </lineage>
</organism>
<comment type="caution">
    <text evidence="2">The sequence shown here is derived from an EMBL/GenBank/DDBJ whole genome shotgun (WGS) entry which is preliminary data.</text>
</comment>
<keyword evidence="3" id="KW-1185">Reference proteome</keyword>
<accession>A0A5J4LHS1</accession>
<evidence type="ECO:0000256" key="1">
    <source>
        <dbReference type="SAM" id="MobiDB-lite"/>
    </source>
</evidence>
<proteinExistence type="predicted"/>